<name>A0A5V1AGC2_SALER</name>
<proteinExistence type="predicted"/>
<evidence type="ECO:0000313" key="1">
    <source>
        <dbReference type="EMBL" id="EBS9878595.1"/>
    </source>
</evidence>
<dbReference type="SUPFAM" id="SSF46894">
    <property type="entry name" value="C-terminal effector domain of the bipartite response regulators"/>
    <property type="match status" value="1"/>
</dbReference>
<accession>A0A5V1AGC2</accession>
<dbReference type="GO" id="GO:0003677">
    <property type="term" value="F:DNA binding"/>
    <property type="evidence" value="ECO:0007669"/>
    <property type="project" value="InterPro"/>
</dbReference>
<dbReference type="AlphaFoldDB" id="A0A5V1AGC2"/>
<protein>
    <submittedName>
        <fullName evidence="1">Uncharacterized protein</fullName>
    </submittedName>
</protein>
<organism evidence="1">
    <name type="scientific">Salmonella enterica</name>
    <name type="common">Salmonella choleraesuis</name>
    <dbReference type="NCBI Taxonomy" id="28901"/>
    <lineage>
        <taxon>Bacteria</taxon>
        <taxon>Pseudomonadati</taxon>
        <taxon>Pseudomonadota</taxon>
        <taxon>Gammaproteobacteria</taxon>
        <taxon>Enterobacterales</taxon>
        <taxon>Enterobacteriaceae</taxon>
        <taxon>Salmonella</taxon>
    </lineage>
</organism>
<sequence length="177" mass="20417">MNNNKFYALGLKNLIINGVIKFVNEEWDSELLKSHKIISNCYISSSASSFKLYNTLMNLNNKCWSGIFILIINKHNAALAEYFIMIFDKIRIYYINEREVLKAGIDFLHEKSLKKITTSNKLNDNEFMIISLMMCGLRGKEISNITSLTQRNISKQKLSALKKFNAGRLSHLLNNNK</sequence>
<dbReference type="EMBL" id="AAGXGX010000049">
    <property type="protein sequence ID" value="EBS9878595.1"/>
    <property type="molecule type" value="Genomic_DNA"/>
</dbReference>
<dbReference type="GO" id="GO:0006355">
    <property type="term" value="P:regulation of DNA-templated transcription"/>
    <property type="evidence" value="ECO:0007669"/>
    <property type="project" value="InterPro"/>
</dbReference>
<feature type="non-terminal residue" evidence="1">
    <location>
        <position position="177"/>
    </location>
</feature>
<dbReference type="InterPro" id="IPR016032">
    <property type="entry name" value="Sig_transdc_resp-reg_C-effctor"/>
</dbReference>
<gene>
    <name evidence="1" type="ORF">CEJ02_23600</name>
</gene>
<comment type="caution">
    <text evidence="1">The sequence shown here is derived from an EMBL/GenBank/DDBJ whole genome shotgun (WGS) entry which is preliminary data.</text>
</comment>
<reference evidence="1" key="1">
    <citation type="submission" date="2018-07" db="EMBL/GenBank/DDBJ databases">
        <authorList>
            <consortium name="GenomeTrakr network: Whole genome sequencing for foodborne pathogen traceback"/>
        </authorList>
    </citation>
    <scope>NUCLEOTIDE SEQUENCE</scope>
    <source>
        <strain evidence="1">CFSAN065048</strain>
    </source>
</reference>